<evidence type="ECO:0000313" key="1">
    <source>
        <dbReference type="EMBL" id="JAH36703.1"/>
    </source>
</evidence>
<accession>A0A0E9S835</accession>
<protein>
    <submittedName>
        <fullName evidence="1">Uncharacterized protein</fullName>
    </submittedName>
</protein>
<reference evidence="1" key="2">
    <citation type="journal article" date="2015" name="Fish Shellfish Immunol.">
        <title>Early steps in the European eel (Anguilla anguilla)-Vibrio vulnificus interaction in the gills: Role of the RtxA13 toxin.</title>
        <authorList>
            <person name="Callol A."/>
            <person name="Pajuelo D."/>
            <person name="Ebbesson L."/>
            <person name="Teles M."/>
            <person name="MacKenzie S."/>
            <person name="Amaro C."/>
        </authorList>
    </citation>
    <scope>NUCLEOTIDE SEQUENCE</scope>
</reference>
<dbReference type="EMBL" id="GBXM01071874">
    <property type="protein sequence ID" value="JAH36703.1"/>
    <property type="molecule type" value="Transcribed_RNA"/>
</dbReference>
<proteinExistence type="predicted"/>
<dbReference type="AlphaFoldDB" id="A0A0E9S835"/>
<name>A0A0E9S835_ANGAN</name>
<reference evidence="1" key="1">
    <citation type="submission" date="2014-11" db="EMBL/GenBank/DDBJ databases">
        <authorList>
            <person name="Amaro Gonzalez C."/>
        </authorList>
    </citation>
    <scope>NUCLEOTIDE SEQUENCE</scope>
</reference>
<sequence>MRYCIRYVVRKAGVFSRKMVFMPSSVFLLRKKECRIHEESQFALELRS</sequence>
<organism evidence="1">
    <name type="scientific">Anguilla anguilla</name>
    <name type="common">European freshwater eel</name>
    <name type="synonym">Muraena anguilla</name>
    <dbReference type="NCBI Taxonomy" id="7936"/>
    <lineage>
        <taxon>Eukaryota</taxon>
        <taxon>Metazoa</taxon>
        <taxon>Chordata</taxon>
        <taxon>Craniata</taxon>
        <taxon>Vertebrata</taxon>
        <taxon>Euteleostomi</taxon>
        <taxon>Actinopterygii</taxon>
        <taxon>Neopterygii</taxon>
        <taxon>Teleostei</taxon>
        <taxon>Anguilliformes</taxon>
        <taxon>Anguillidae</taxon>
        <taxon>Anguilla</taxon>
    </lineage>
</organism>